<proteinExistence type="predicted"/>
<dbReference type="InterPro" id="IPR016024">
    <property type="entry name" value="ARM-type_fold"/>
</dbReference>
<name>A0AAV0ZRY9_VICFA</name>
<dbReference type="InterPro" id="IPR011989">
    <property type="entry name" value="ARM-like"/>
</dbReference>
<keyword evidence="1" id="KW-0813">Transport</keyword>
<accession>A0AAV0ZRY9</accession>
<gene>
    <name evidence="2" type="ORF">VFH_II240080</name>
</gene>
<protein>
    <submittedName>
        <fullName evidence="2">Uncharacterized protein</fullName>
    </submittedName>
</protein>
<dbReference type="AlphaFoldDB" id="A0AAV0ZRY9"/>
<evidence type="ECO:0000313" key="2">
    <source>
        <dbReference type="EMBL" id="CAI8600772.1"/>
    </source>
</evidence>
<dbReference type="Proteomes" id="UP001157006">
    <property type="component" value="Chromosome 2"/>
</dbReference>
<evidence type="ECO:0000256" key="1">
    <source>
        <dbReference type="ARBA" id="ARBA00022448"/>
    </source>
</evidence>
<dbReference type="EMBL" id="OX451737">
    <property type="protein sequence ID" value="CAI8600772.1"/>
    <property type="molecule type" value="Genomic_DNA"/>
</dbReference>
<reference evidence="2 3" key="1">
    <citation type="submission" date="2023-01" db="EMBL/GenBank/DDBJ databases">
        <authorList>
            <person name="Kreplak J."/>
        </authorList>
    </citation>
    <scope>NUCLEOTIDE SEQUENCE [LARGE SCALE GENOMIC DNA]</scope>
</reference>
<keyword evidence="3" id="KW-1185">Reference proteome</keyword>
<evidence type="ECO:0000313" key="3">
    <source>
        <dbReference type="Proteomes" id="UP001157006"/>
    </source>
</evidence>
<dbReference type="SUPFAM" id="SSF48371">
    <property type="entry name" value="ARM repeat"/>
    <property type="match status" value="1"/>
</dbReference>
<dbReference type="Gene3D" id="1.25.10.10">
    <property type="entry name" value="Leucine-rich Repeat Variant"/>
    <property type="match status" value="1"/>
</dbReference>
<dbReference type="PANTHER" id="PTHR19241">
    <property type="entry name" value="ATP-BINDING CASSETTE TRANSPORTER"/>
    <property type="match status" value="1"/>
</dbReference>
<organism evidence="2 3">
    <name type="scientific">Vicia faba</name>
    <name type="common">Broad bean</name>
    <name type="synonym">Faba vulgaris</name>
    <dbReference type="NCBI Taxonomy" id="3906"/>
    <lineage>
        <taxon>Eukaryota</taxon>
        <taxon>Viridiplantae</taxon>
        <taxon>Streptophyta</taxon>
        <taxon>Embryophyta</taxon>
        <taxon>Tracheophyta</taxon>
        <taxon>Spermatophyta</taxon>
        <taxon>Magnoliopsida</taxon>
        <taxon>eudicotyledons</taxon>
        <taxon>Gunneridae</taxon>
        <taxon>Pentapetalae</taxon>
        <taxon>rosids</taxon>
        <taxon>fabids</taxon>
        <taxon>Fabales</taxon>
        <taxon>Fabaceae</taxon>
        <taxon>Papilionoideae</taxon>
        <taxon>50 kb inversion clade</taxon>
        <taxon>NPAAA clade</taxon>
        <taxon>Hologalegina</taxon>
        <taxon>IRL clade</taxon>
        <taxon>Fabeae</taxon>
        <taxon>Vicia</taxon>
    </lineage>
</organism>
<sequence>MTEIPRKEKEQGIFPDLDIDTYMKLITIFVEGQSKNLKTKFVVKILGLDIYDDTLVGDGLDRCISGGQRKRLTTSILKISSAEGQVVGAKIIFAISQDASFFSKLLTTDATRQLLQLLGPGNDAPVRAEALGAIKSLSAQCQDARKEIANCI</sequence>